<dbReference type="Proteomes" id="UP001430953">
    <property type="component" value="Unassembled WGS sequence"/>
</dbReference>
<evidence type="ECO:0000313" key="2">
    <source>
        <dbReference type="EMBL" id="KAL0100735.1"/>
    </source>
</evidence>
<keyword evidence="1" id="KW-0472">Membrane</keyword>
<keyword evidence="1" id="KW-1133">Transmembrane helix</keyword>
<dbReference type="EMBL" id="JADYXP020000025">
    <property type="protein sequence ID" value="KAL0100735.1"/>
    <property type="molecule type" value="Genomic_DNA"/>
</dbReference>
<evidence type="ECO:0000256" key="1">
    <source>
        <dbReference type="SAM" id="Phobius"/>
    </source>
</evidence>
<accession>A0AAW2ECL1</accession>
<dbReference type="AlphaFoldDB" id="A0AAW2ECL1"/>
<protein>
    <submittedName>
        <fullName evidence="2">Uncharacterized protein</fullName>
    </submittedName>
</protein>
<gene>
    <name evidence="2" type="ORF">PUN28_019249</name>
</gene>
<proteinExistence type="predicted"/>
<keyword evidence="1" id="KW-0812">Transmembrane</keyword>
<comment type="caution">
    <text evidence="2">The sequence shown here is derived from an EMBL/GenBank/DDBJ whole genome shotgun (WGS) entry which is preliminary data.</text>
</comment>
<keyword evidence="3" id="KW-1185">Reference proteome</keyword>
<organism evidence="2 3">
    <name type="scientific">Cardiocondyla obscurior</name>
    <dbReference type="NCBI Taxonomy" id="286306"/>
    <lineage>
        <taxon>Eukaryota</taxon>
        <taxon>Metazoa</taxon>
        <taxon>Ecdysozoa</taxon>
        <taxon>Arthropoda</taxon>
        <taxon>Hexapoda</taxon>
        <taxon>Insecta</taxon>
        <taxon>Pterygota</taxon>
        <taxon>Neoptera</taxon>
        <taxon>Endopterygota</taxon>
        <taxon>Hymenoptera</taxon>
        <taxon>Apocrita</taxon>
        <taxon>Aculeata</taxon>
        <taxon>Formicoidea</taxon>
        <taxon>Formicidae</taxon>
        <taxon>Myrmicinae</taxon>
        <taxon>Cardiocondyla</taxon>
    </lineage>
</organism>
<name>A0AAW2ECL1_9HYME</name>
<sequence>MLQKHAICYHGFLIEEIRFLFLSPQETQCTNGIIETHYPAFFSAINAPDHVIQRGLDKFCEFMSICVLNCARSPIGNPLFSLVIFVFYYAKLKKKKNLSITINPFLAITF</sequence>
<reference evidence="2 3" key="1">
    <citation type="submission" date="2023-03" db="EMBL/GenBank/DDBJ databases">
        <title>High recombination rates correlate with genetic variation in Cardiocondyla obscurior ants.</title>
        <authorList>
            <person name="Errbii M."/>
        </authorList>
    </citation>
    <scope>NUCLEOTIDE SEQUENCE [LARGE SCALE GENOMIC DNA]</scope>
    <source>
        <strain evidence="2">Alpha-2009</strain>
        <tissue evidence="2">Whole body</tissue>
    </source>
</reference>
<feature type="transmembrane region" description="Helical" evidence="1">
    <location>
        <begin position="74"/>
        <end position="90"/>
    </location>
</feature>
<evidence type="ECO:0000313" key="3">
    <source>
        <dbReference type="Proteomes" id="UP001430953"/>
    </source>
</evidence>